<organism evidence="5 6">
    <name type="scientific">Steinernema glaseri</name>
    <dbReference type="NCBI Taxonomy" id="37863"/>
    <lineage>
        <taxon>Eukaryota</taxon>
        <taxon>Metazoa</taxon>
        <taxon>Ecdysozoa</taxon>
        <taxon>Nematoda</taxon>
        <taxon>Chromadorea</taxon>
        <taxon>Rhabditida</taxon>
        <taxon>Tylenchina</taxon>
        <taxon>Panagrolaimomorpha</taxon>
        <taxon>Strongyloidoidea</taxon>
        <taxon>Steinernematidae</taxon>
        <taxon>Steinernema</taxon>
    </lineage>
</organism>
<dbReference type="AlphaFoldDB" id="A0A1I7YU58"/>
<keyword evidence="3" id="KW-0812">Transmembrane</keyword>
<evidence type="ECO:0000259" key="4">
    <source>
        <dbReference type="Pfam" id="PF01826"/>
    </source>
</evidence>
<name>A0A1I7YU58_9BILA</name>
<feature type="region of interest" description="Disordered" evidence="2">
    <location>
        <begin position="106"/>
        <end position="131"/>
    </location>
</feature>
<dbReference type="Gene3D" id="2.10.25.10">
    <property type="entry name" value="Laminin"/>
    <property type="match status" value="1"/>
</dbReference>
<dbReference type="Pfam" id="PF01826">
    <property type="entry name" value="TIL"/>
    <property type="match status" value="1"/>
</dbReference>
<evidence type="ECO:0000313" key="6">
    <source>
        <dbReference type="WBParaSite" id="L893_g19775.t1"/>
    </source>
</evidence>
<evidence type="ECO:0000256" key="2">
    <source>
        <dbReference type="SAM" id="MobiDB-lite"/>
    </source>
</evidence>
<accession>A0A1I7YU58</accession>
<keyword evidence="3" id="KW-0472">Membrane</keyword>
<feature type="domain" description="TIL" evidence="4">
    <location>
        <begin position="54"/>
        <end position="110"/>
    </location>
</feature>
<dbReference type="WBParaSite" id="L893_g19775.t1">
    <property type="protein sequence ID" value="L893_g19775.t1"/>
    <property type="gene ID" value="L893_g19775"/>
</dbReference>
<evidence type="ECO:0000313" key="5">
    <source>
        <dbReference type="Proteomes" id="UP000095287"/>
    </source>
</evidence>
<dbReference type="CDD" id="cd19941">
    <property type="entry name" value="TIL"/>
    <property type="match status" value="1"/>
</dbReference>
<feature type="transmembrane region" description="Helical" evidence="3">
    <location>
        <begin position="6"/>
        <end position="25"/>
    </location>
</feature>
<dbReference type="Proteomes" id="UP000095287">
    <property type="component" value="Unplaced"/>
</dbReference>
<dbReference type="GO" id="GO:0004867">
    <property type="term" value="F:serine-type endopeptidase inhibitor activity"/>
    <property type="evidence" value="ECO:0007669"/>
    <property type="project" value="UniProtKB-KW"/>
</dbReference>
<protein>
    <submittedName>
        <fullName evidence="6">TIL domain-containing protein</fullName>
    </submittedName>
</protein>
<keyword evidence="1" id="KW-0722">Serine protease inhibitor</keyword>
<sequence>MDGIGYFLAGLAMSVCVFAVFANISNRFGSREKKKNQRINATCRNMGVPREKKCGSDEVWDECPHCLNTCSSRLPEDKCGKECKPAQCVCKKGYVRDTGSTVEQPCIPEEHSLTHDPVQERRFKPFDPRQT</sequence>
<evidence type="ECO:0000256" key="3">
    <source>
        <dbReference type="SAM" id="Phobius"/>
    </source>
</evidence>
<dbReference type="InterPro" id="IPR002919">
    <property type="entry name" value="TIL_dom"/>
</dbReference>
<keyword evidence="3" id="KW-1133">Transmembrane helix</keyword>
<evidence type="ECO:0000256" key="1">
    <source>
        <dbReference type="ARBA" id="ARBA00022900"/>
    </source>
</evidence>
<feature type="compositionally biased region" description="Basic and acidic residues" evidence="2">
    <location>
        <begin position="108"/>
        <end position="131"/>
    </location>
</feature>
<reference evidence="6" key="1">
    <citation type="submission" date="2016-11" db="UniProtKB">
        <authorList>
            <consortium name="WormBaseParasite"/>
        </authorList>
    </citation>
    <scope>IDENTIFICATION</scope>
</reference>
<proteinExistence type="predicted"/>
<dbReference type="SUPFAM" id="SSF57567">
    <property type="entry name" value="Serine protease inhibitors"/>
    <property type="match status" value="1"/>
</dbReference>
<keyword evidence="5" id="KW-1185">Reference proteome</keyword>
<keyword evidence="1" id="KW-0646">Protease inhibitor</keyword>
<dbReference type="InterPro" id="IPR036084">
    <property type="entry name" value="Ser_inhib-like_sf"/>
</dbReference>